<organism evidence="2 3">
    <name type="scientific">Dactylosporangium salmoneum</name>
    <dbReference type="NCBI Taxonomy" id="53361"/>
    <lineage>
        <taxon>Bacteria</taxon>
        <taxon>Bacillati</taxon>
        <taxon>Actinomycetota</taxon>
        <taxon>Actinomycetes</taxon>
        <taxon>Micromonosporales</taxon>
        <taxon>Micromonosporaceae</taxon>
        <taxon>Dactylosporangium</taxon>
    </lineage>
</organism>
<feature type="transmembrane region" description="Helical" evidence="1">
    <location>
        <begin position="419"/>
        <end position="440"/>
    </location>
</feature>
<evidence type="ECO:0008006" key="4">
    <source>
        <dbReference type="Google" id="ProtNLM"/>
    </source>
</evidence>
<proteinExistence type="predicted"/>
<feature type="transmembrane region" description="Helical" evidence="1">
    <location>
        <begin position="290"/>
        <end position="318"/>
    </location>
</feature>
<keyword evidence="1" id="KW-0472">Membrane</keyword>
<feature type="transmembrane region" description="Helical" evidence="1">
    <location>
        <begin position="82"/>
        <end position="112"/>
    </location>
</feature>
<evidence type="ECO:0000256" key="1">
    <source>
        <dbReference type="SAM" id="Phobius"/>
    </source>
</evidence>
<feature type="transmembrane region" description="Helical" evidence="1">
    <location>
        <begin position="12"/>
        <end position="30"/>
    </location>
</feature>
<protein>
    <recommendedName>
        <fullName evidence="4">Integral membrane protein</fullName>
    </recommendedName>
</protein>
<keyword evidence="1" id="KW-1133">Transmembrane helix</keyword>
<reference evidence="2 3" key="1">
    <citation type="journal article" date="2019" name="Int. J. Syst. Evol. Microbiol.">
        <title>The Global Catalogue of Microorganisms (GCM) 10K type strain sequencing project: providing services to taxonomists for standard genome sequencing and annotation.</title>
        <authorList>
            <consortium name="The Broad Institute Genomics Platform"/>
            <consortium name="The Broad Institute Genome Sequencing Center for Infectious Disease"/>
            <person name="Wu L."/>
            <person name="Ma J."/>
        </authorList>
    </citation>
    <scope>NUCLEOTIDE SEQUENCE [LARGE SCALE GENOMIC DNA]</scope>
    <source>
        <strain evidence="2 3">JCM 3272</strain>
    </source>
</reference>
<keyword evidence="1" id="KW-0812">Transmembrane</keyword>
<feature type="transmembrane region" description="Helical" evidence="1">
    <location>
        <begin position="386"/>
        <end position="407"/>
    </location>
</feature>
<name>A0ABN3H934_9ACTN</name>
<dbReference type="Proteomes" id="UP001501444">
    <property type="component" value="Unassembled WGS sequence"/>
</dbReference>
<sequence>MTRQEPSRSRALIVAGGVLAAVGVMVTVWAAGTRSWWFAVVLGAWLLALVTIGVVTIVASVRAMGGAARLARPMRFGVTRGGFGVGPLIPAWLTAVPPMLLSGFMTAMLAGLWRQAVAGDPDPARSALDKGFATLMTALVAMIILLAVVTVVFAWRGLVLELTPAGLSWRGPLFRRTVPWEALAPGGPPRPRLDADRLHLAVTQPDLVVQRGLALGFGPRQHPAVALQVAVHPWFLADAIRWYAEHPEHRAAIGTDAEHQRLITELATAAPEHEQPAGASMPRPPRPRAVTVAAGLTYAAVAVGLVAAATNLVVAIVFGEQLTAAEHAMNAEEQRITGEPVGETLLNAAEFARAWTIGGLVLAAVAGIAAVALARATARGNDHARTGLITLAALVGVWAVCPCGSPTLDLPDTTGVIMLLLWLLERGALLALGATVIVLLRLPTANRYFRPPTISQA</sequence>
<dbReference type="EMBL" id="BAAARV010000074">
    <property type="protein sequence ID" value="GAA2372917.1"/>
    <property type="molecule type" value="Genomic_DNA"/>
</dbReference>
<comment type="caution">
    <text evidence="2">The sequence shown here is derived from an EMBL/GenBank/DDBJ whole genome shotgun (WGS) entry which is preliminary data.</text>
</comment>
<evidence type="ECO:0000313" key="2">
    <source>
        <dbReference type="EMBL" id="GAA2372917.1"/>
    </source>
</evidence>
<accession>A0ABN3H934</accession>
<keyword evidence="3" id="KW-1185">Reference proteome</keyword>
<feature type="transmembrane region" description="Helical" evidence="1">
    <location>
        <begin position="132"/>
        <end position="155"/>
    </location>
</feature>
<feature type="transmembrane region" description="Helical" evidence="1">
    <location>
        <begin position="354"/>
        <end position="374"/>
    </location>
</feature>
<feature type="transmembrane region" description="Helical" evidence="1">
    <location>
        <begin position="36"/>
        <end position="61"/>
    </location>
</feature>
<evidence type="ECO:0000313" key="3">
    <source>
        <dbReference type="Proteomes" id="UP001501444"/>
    </source>
</evidence>
<gene>
    <name evidence="2" type="ORF">GCM10010170_075370</name>
</gene>